<comment type="caution">
    <text evidence="1">The sequence shown here is derived from an EMBL/GenBank/DDBJ whole genome shotgun (WGS) entry which is preliminary data.</text>
</comment>
<evidence type="ECO:0000313" key="1">
    <source>
        <dbReference type="EMBL" id="KAK3710804.1"/>
    </source>
</evidence>
<accession>A0ACC3N7M5</accession>
<reference evidence="1" key="1">
    <citation type="submission" date="2023-07" db="EMBL/GenBank/DDBJ databases">
        <title>Black Yeasts Isolated from many extreme environments.</title>
        <authorList>
            <person name="Coleine C."/>
            <person name="Stajich J.E."/>
            <person name="Selbmann L."/>
        </authorList>
    </citation>
    <scope>NUCLEOTIDE SEQUENCE</scope>
    <source>
        <strain evidence="1">CCFEE 5714</strain>
    </source>
</reference>
<sequence>MSTSDPKVIAPLVVGIFGSHNGRDFTAPFIVAFIVTMFYYGLNVIYPTMVNIFYLTPEISRGYELALSLPGNIGLVFGAMLLICFGDVLRHYWWTLWISWAGVLFWGGMMAMATPSNKGLIIAFAFLEQTFFGWAQYLSVAFTQLGVHQHDLGMPGGLAGVARYAGGSLAQAIYVSIMANAQSARFAATLRGAAISAGADDATATALLAAFPLGSAAIADIPGVNEEILAAVGSAFQWSYAHALKITALSSLSFGGLGLICCFLCENIDGKTNQTTNVFLENDVNADKIEFH</sequence>
<dbReference type="Proteomes" id="UP001281147">
    <property type="component" value="Unassembled WGS sequence"/>
</dbReference>
<organism evidence="1 2">
    <name type="scientific">Vermiconidia calcicola</name>
    <dbReference type="NCBI Taxonomy" id="1690605"/>
    <lineage>
        <taxon>Eukaryota</taxon>
        <taxon>Fungi</taxon>
        <taxon>Dikarya</taxon>
        <taxon>Ascomycota</taxon>
        <taxon>Pezizomycotina</taxon>
        <taxon>Dothideomycetes</taxon>
        <taxon>Dothideomycetidae</taxon>
        <taxon>Mycosphaerellales</taxon>
        <taxon>Extremaceae</taxon>
        <taxon>Vermiconidia</taxon>
    </lineage>
</organism>
<dbReference type="EMBL" id="JAUTXU010000081">
    <property type="protein sequence ID" value="KAK3710804.1"/>
    <property type="molecule type" value="Genomic_DNA"/>
</dbReference>
<gene>
    <name evidence="1" type="ORF">LTR37_010028</name>
</gene>
<protein>
    <submittedName>
        <fullName evidence="1">Uncharacterized protein</fullName>
    </submittedName>
</protein>
<name>A0ACC3N7M5_9PEZI</name>
<proteinExistence type="predicted"/>
<keyword evidence="2" id="KW-1185">Reference proteome</keyword>
<evidence type="ECO:0000313" key="2">
    <source>
        <dbReference type="Proteomes" id="UP001281147"/>
    </source>
</evidence>